<protein>
    <submittedName>
        <fullName evidence="1">Uncharacterized protein</fullName>
    </submittedName>
</protein>
<comment type="caution">
    <text evidence="1">The sequence shown here is derived from an EMBL/GenBank/DDBJ whole genome shotgun (WGS) entry which is preliminary data.</text>
</comment>
<name>A0A8S1INB6_9CHLO</name>
<gene>
    <name evidence="1" type="ORF">OSTQU699_LOCUS569</name>
</gene>
<dbReference type="EMBL" id="CAJHUC010000319">
    <property type="protein sequence ID" value="CAD7695208.1"/>
    <property type="molecule type" value="Genomic_DNA"/>
</dbReference>
<organism evidence="1 2">
    <name type="scientific">Ostreobium quekettii</name>
    <dbReference type="NCBI Taxonomy" id="121088"/>
    <lineage>
        <taxon>Eukaryota</taxon>
        <taxon>Viridiplantae</taxon>
        <taxon>Chlorophyta</taxon>
        <taxon>core chlorophytes</taxon>
        <taxon>Ulvophyceae</taxon>
        <taxon>TCBD clade</taxon>
        <taxon>Bryopsidales</taxon>
        <taxon>Ostreobineae</taxon>
        <taxon>Ostreobiaceae</taxon>
        <taxon>Ostreobium</taxon>
    </lineage>
</organism>
<dbReference type="Proteomes" id="UP000708148">
    <property type="component" value="Unassembled WGS sequence"/>
</dbReference>
<evidence type="ECO:0000313" key="1">
    <source>
        <dbReference type="EMBL" id="CAD7695208.1"/>
    </source>
</evidence>
<dbReference type="AlphaFoldDB" id="A0A8S1INB6"/>
<proteinExistence type="predicted"/>
<sequence length="145" mass="15899">MYVDGGFLLVVPREGLWALVRYFQCPTLGSLAGLAICSVLGTAEAWTPRNGALLAFWLGWLPSLEVQRFGFVLRAGCPALSHHLVRTPALWSMSSILASRGFEDPMLYSVYLVLCGSFCPAVDECFCVAFVQGYDLLARIVLVMC</sequence>
<accession>A0A8S1INB6</accession>
<reference evidence="1" key="1">
    <citation type="submission" date="2020-12" db="EMBL/GenBank/DDBJ databases">
        <authorList>
            <person name="Iha C."/>
        </authorList>
    </citation>
    <scope>NUCLEOTIDE SEQUENCE</scope>
</reference>
<evidence type="ECO:0000313" key="2">
    <source>
        <dbReference type="Proteomes" id="UP000708148"/>
    </source>
</evidence>
<keyword evidence="2" id="KW-1185">Reference proteome</keyword>